<dbReference type="InterPro" id="IPR051202">
    <property type="entry name" value="Peptidase_C40"/>
</dbReference>
<dbReference type="Gene3D" id="3.10.350.10">
    <property type="entry name" value="LysM domain"/>
    <property type="match status" value="3"/>
</dbReference>
<dbReference type="GO" id="GO:0008234">
    <property type="term" value="F:cysteine-type peptidase activity"/>
    <property type="evidence" value="ECO:0007669"/>
    <property type="project" value="UniProtKB-KW"/>
</dbReference>
<keyword evidence="4" id="KW-0677">Repeat</keyword>
<feature type="domain" description="LysM" evidence="8">
    <location>
        <begin position="89"/>
        <end position="132"/>
    </location>
</feature>
<dbReference type="SUPFAM" id="SSF54106">
    <property type="entry name" value="LysM domain"/>
    <property type="match status" value="3"/>
</dbReference>
<dbReference type="Pfam" id="PF00877">
    <property type="entry name" value="NLPC_P60"/>
    <property type="match status" value="1"/>
</dbReference>
<dbReference type="PANTHER" id="PTHR47053:SF1">
    <property type="entry name" value="MUREIN DD-ENDOPEPTIDASE MEPH-RELATED"/>
    <property type="match status" value="1"/>
</dbReference>
<evidence type="ECO:0000259" key="8">
    <source>
        <dbReference type="PROSITE" id="PS51782"/>
    </source>
</evidence>
<dbReference type="Gene3D" id="3.90.1720.10">
    <property type="entry name" value="endopeptidase domain like (from Nostoc punctiforme)"/>
    <property type="match status" value="1"/>
</dbReference>
<evidence type="ECO:0000313" key="10">
    <source>
        <dbReference type="EMBL" id="KHD86407.1"/>
    </source>
</evidence>
<dbReference type="PROSITE" id="PS51782">
    <property type="entry name" value="LYSM"/>
    <property type="match status" value="3"/>
</dbReference>
<dbReference type="AlphaFoldDB" id="A0A0A6Y2B4"/>
<dbReference type="GO" id="GO:0006508">
    <property type="term" value="P:proteolysis"/>
    <property type="evidence" value="ECO:0007669"/>
    <property type="project" value="UniProtKB-KW"/>
</dbReference>
<keyword evidence="6" id="KW-0788">Thiol protease</keyword>
<evidence type="ECO:0000256" key="1">
    <source>
        <dbReference type="ARBA" id="ARBA00007074"/>
    </source>
</evidence>
<dbReference type="PROSITE" id="PS51935">
    <property type="entry name" value="NLPC_P60"/>
    <property type="match status" value="1"/>
</dbReference>
<proteinExistence type="inferred from homology"/>
<dbReference type="OrthoDB" id="9813368at2"/>
<evidence type="ECO:0000313" key="11">
    <source>
        <dbReference type="Proteomes" id="UP000030588"/>
    </source>
</evidence>
<keyword evidence="3 7" id="KW-0732">Signal</keyword>
<evidence type="ECO:0000256" key="4">
    <source>
        <dbReference type="ARBA" id="ARBA00022737"/>
    </source>
</evidence>
<dbReference type="Proteomes" id="UP000030588">
    <property type="component" value="Unassembled WGS sequence"/>
</dbReference>
<evidence type="ECO:0000256" key="6">
    <source>
        <dbReference type="ARBA" id="ARBA00022807"/>
    </source>
</evidence>
<feature type="domain" description="LysM" evidence="8">
    <location>
        <begin position="153"/>
        <end position="196"/>
    </location>
</feature>
<evidence type="ECO:0000259" key="9">
    <source>
        <dbReference type="PROSITE" id="PS51935"/>
    </source>
</evidence>
<comment type="caution">
    <text evidence="10">The sequence shown here is derived from an EMBL/GenBank/DDBJ whole genome shotgun (WGS) entry which is preliminary data.</text>
</comment>
<dbReference type="InterPro" id="IPR000064">
    <property type="entry name" value="NLP_P60_dom"/>
</dbReference>
<dbReference type="RefSeq" id="WP_025727207.1">
    <property type="nucleotide sequence ID" value="NZ_JAMAUG010000018.1"/>
</dbReference>
<dbReference type="CDD" id="cd00118">
    <property type="entry name" value="LysM"/>
    <property type="match status" value="3"/>
</dbReference>
<dbReference type="InterPro" id="IPR036779">
    <property type="entry name" value="LysM_dom_sf"/>
</dbReference>
<feature type="domain" description="LysM" evidence="8">
    <location>
        <begin position="28"/>
        <end position="71"/>
    </location>
</feature>
<protein>
    <submittedName>
        <fullName evidence="10">Peptidoglycan hydrolase</fullName>
    </submittedName>
</protein>
<evidence type="ECO:0000256" key="2">
    <source>
        <dbReference type="ARBA" id="ARBA00022670"/>
    </source>
</evidence>
<dbReference type="EMBL" id="JRUN01000006">
    <property type="protein sequence ID" value="KHD86407.1"/>
    <property type="molecule type" value="Genomic_DNA"/>
</dbReference>
<accession>A0A0A6Y2B4</accession>
<dbReference type="STRING" id="363870.NG54_03625"/>
<dbReference type="InterPro" id="IPR018392">
    <property type="entry name" value="LysM"/>
</dbReference>
<dbReference type="Pfam" id="PF01476">
    <property type="entry name" value="LysM"/>
    <property type="match status" value="3"/>
</dbReference>
<evidence type="ECO:0000256" key="5">
    <source>
        <dbReference type="ARBA" id="ARBA00022801"/>
    </source>
</evidence>
<dbReference type="SUPFAM" id="SSF54001">
    <property type="entry name" value="Cysteine proteinases"/>
    <property type="match status" value="1"/>
</dbReference>
<dbReference type="PANTHER" id="PTHR47053">
    <property type="entry name" value="MUREIN DD-ENDOPEPTIDASE MEPH-RELATED"/>
    <property type="match status" value="1"/>
</dbReference>
<evidence type="ECO:0000256" key="3">
    <source>
        <dbReference type="ARBA" id="ARBA00022729"/>
    </source>
</evidence>
<reference evidence="10 11" key="1">
    <citation type="submission" date="2014-10" db="EMBL/GenBank/DDBJ databases">
        <title>Draft genome of phytase producing Bacillus ginsengihumi strain M2.11.</title>
        <authorList>
            <person name="Toymentseva A."/>
            <person name="Boulygina E.A."/>
            <person name="Kazakov S.V."/>
            <person name="Kayumov I."/>
            <person name="Suleimanova A.D."/>
            <person name="Mardanova A.M."/>
            <person name="Maria S.N."/>
            <person name="Sergey M.Y."/>
            <person name="Sharipova M.R."/>
        </authorList>
    </citation>
    <scope>NUCLEOTIDE SEQUENCE [LARGE SCALE GENOMIC DNA]</scope>
    <source>
        <strain evidence="10 11">M2.11</strain>
    </source>
</reference>
<keyword evidence="2" id="KW-0645">Protease</keyword>
<dbReference type="SMART" id="SM00257">
    <property type="entry name" value="LysM"/>
    <property type="match status" value="3"/>
</dbReference>
<name>A0A0A6Y2B4_9BACI</name>
<keyword evidence="5 10" id="KW-0378">Hydrolase</keyword>
<comment type="similarity">
    <text evidence="1">Belongs to the peptidase C40 family.</text>
</comment>
<feature type="signal peptide" evidence="7">
    <location>
        <begin position="1"/>
        <end position="27"/>
    </location>
</feature>
<gene>
    <name evidence="10" type="ORF">NG54_03625</name>
</gene>
<dbReference type="InterPro" id="IPR038765">
    <property type="entry name" value="Papain-like_cys_pep_sf"/>
</dbReference>
<feature type="chain" id="PRO_5002024006" evidence="7">
    <location>
        <begin position="28"/>
        <end position="346"/>
    </location>
</feature>
<evidence type="ECO:0000256" key="7">
    <source>
        <dbReference type="SAM" id="SignalP"/>
    </source>
</evidence>
<sequence length="346" mass="36906">MNRKSKTIVSVAATTLLATTFTSQAFAQSYTVKKGDSLWKISQQYNTSVSSLKSLNKLKSDTIYPNQVLTVSKSSGKVSASSTSSSSTKTYTVKSGDTLSAIAAKYSTTVSKIMSLNNLSSTLIHPGDVLKVSGAVVSTSTKSSSSSSSTSTSTYTVKAGDTLWGISSHYNVSVSTIKSLNNLKSDTIYVGQKLKLTGTVSASSTNKTVVKSDTTATTKTTTQSSTKSASKVISLAESLVNTPYKFGGSSPSGFDCSGFIYYVFNNAGYDIARLSASGYYSRSYYVSSPQPGDLVFFDNTYKQGVSHVGIYLGNGEFISAASDKVEIASLDNSYWKSHFDSYKRFY</sequence>
<feature type="domain" description="NlpC/P60" evidence="9">
    <location>
        <begin position="226"/>
        <end position="346"/>
    </location>
</feature>
<organism evidence="10 11">
    <name type="scientific">Heyndrickxia ginsengihumi</name>
    <dbReference type="NCBI Taxonomy" id="363870"/>
    <lineage>
        <taxon>Bacteria</taxon>
        <taxon>Bacillati</taxon>
        <taxon>Bacillota</taxon>
        <taxon>Bacilli</taxon>
        <taxon>Bacillales</taxon>
        <taxon>Bacillaceae</taxon>
        <taxon>Heyndrickxia</taxon>
    </lineage>
</organism>